<feature type="region of interest" description="Disordered" evidence="1">
    <location>
        <begin position="131"/>
        <end position="155"/>
    </location>
</feature>
<evidence type="ECO:0000313" key="3">
    <source>
        <dbReference type="Proteomes" id="UP000033140"/>
    </source>
</evidence>
<proteinExistence type="predicted"/>
<sequence>MNSDCSHKESPREISGFCPESPSFAASPSSLPFHANPPGGLHYIVFESKRISFGPCRRGAAGDPVGPSLPRLSVGSQPTLQREVCIHSWEHNGGLKHLPRSLKALYVKVRKWGPGDLPFPHLCKYSRGEQPGGLEPWHRSAPRRALQPAKRDSSLQPRSIEINPAVHPFGHKRGWQIVRDVMTVTQLVPGRFVPLASSYSNFCLVHRGTFESKNHVLVHHAPEDDAKTKKEMSKCGFHEPFTYFSRNITTLRMRIRRKPDFLLRTIFQEQRRPLHRTFHICFWGDNHHSFHLFQEWATTTWHVAHSQTNGVFPGCCVRISLQEPVFTGGAFITHRTL</sequence>
<feature type="region of interest" description="Disordered" evidence="1">
    <location>
        <begin position="1"/>
        <end position="21"/>
    </location>
</feature>
<comment type="caution">
    <text evidence="2">The sequence shown here is derived from an EMBL/GenBank/DDBJ whole genome shotgun (WGS) entry which is preliminary data.</text>
</comment>
<name>A0A0E9NB42_SAICN</name>
<protein>
    <submittedName>
        <fullName evidence="2">Uncharacterized protein</fullName>
    </submittedName>
</protein>
<organism evidence="2 3">
    <name type="scientific">Saitoella complicata (strain BCRC 22490 / CBS 7301 / JCM 7358 / NBRC 10748 / NRRL Y-17804)</name>
    <dbReference type="NCBI Taxonomy" id="698492"/>
    <lineage>
        <taxon>Eukaryota</taxon>
        <taxon>Fungi</taxon>
        <taxon>Dikarya</taxon>
        <taxon>Ascomycota</taxon>
        <taxon>Taphrinomycotina</taxon>
        <taxon>Taphrinomycotina incertae sedis</taxon>
        <taxon>Saitoella</taxon>
    </lineage>
</organism>
<accession>A0A0E9NB42</accession>
<dbReference type="Proteomes" id="UP000033140">
    <property type="component" value="Unassembled WGS sequence"/>
</dbReference>
<gene>
    <name evidence="2" type="ORF">G7K_1237-t1</name>
</gene>
<reference evidence="2 3" key="2">
    <citation type="journal article" date="2014" name="J. Gen. Appl. Microbiol.">
        <title>The early diverging ascomycetous budding yeast Saitoella complicata has three histone deacetylases belonging to the Clr6, Hos2, and Rpd3 lineages.</title>
        <authorList>
            <person name="Nishida H."/>
            <person name="Matsumoto T."/>
            <person name="Kondo S."/>
            <person name="Hamamoto M."/>
            <person name="Yoshikawa H."/>
        </authorList>
    </citation>
    <scope>NUCLEOTIDE SEQUENCE [LARGE SCALE GENOMIC DNA]</scope>
    <source>
        <strain evidence="2 3">NRRL Y-17804</strain>
    </source>
</reference>
<dbReference type="EMBL" id="BACD03000007">
    <property type="protein sequence ID" value="GAO47023.1"/>
    <property type="molecule type" value="Genomic_DNA"/>
</dbReference>
<dbReference type="AlphaFoldDB" id="A0A0E9NB42"/>
<keyword evidence="3" id="KW-1185">Reference proteome</keyword>
<reference evidence="2 3" key="1">
    <citation type="journal article" date="2011" name="J. Gen. Appl. Microbiol.">
        <title>Draft genome sequencing of the enigmatic yeast Saitoella complicata.</title>
        <authorList>
            <person name="Nishida H."/>
            <person name="Hamamoto M."/>
            <person name="Sugiyama J."/>
        </authorList>
    </citation>
    <scope>NUCLEOTIDE SEQUENCE [LARGE SCALE GENOMIC DNA]</scope>
    <source>
        <strain evidence="2 3">NRRL Y-17804</strain>
    </source>
</reference>
<feature type="compositionally biased region" description="Basic and acidic residues" evidence="1">
    <location>
        <begin position="1"/>
        <end position="12"/>
    </location>
</feature>
<reference evidence="2 3" key="3">
    <citation type="journal article" date="2015" name="Genome Announc.">
        <title>Draft Genome Sequence of the Archiascomycetous Yeast Saitoella complicata.</title>
        <authorList>
            <person name="Yamauchi K."/>
            <person name="Kondo S."/>
            <person name="Hamamoto M."/>
            <person name="Takahashi Y."/>
            <person name="Ogura Y."/>
            <person name="Hayashi T."/>
            <person name="Nishida H."/>
        </authorList>
    </citation>
    <scope>NUCLEOTIDE SEQUENCE [LARGE SCALE GENOMIC DNA]</scope>
    <source>
        <strain evidence="2 3">NRRL Y-17804</strain>
    </source>
</reference>
<evidence type="ECO:0000256" key="1">
    <source>
        <dbReference type="SAM" id="MobiDB-lite"/>
    </source>
</evidence>
<evidence type="ECO:0000313" key="2">
    <source>
        <dbReference type="EMBL" id="GAO47023.1"/>
    </source>
</evidence>